<dbReference type="AlphaFoldDB" id="A0A2B7XKV1"/>
<accession>A0A2B7XKV1</accession>
<protein>
    <submittedName>
        <fullName evidence="2">Uncharacterized protein</fullName>
    </submittedName>
</protein>
<organism evidence="2 3">
    <name type="scientific">Blastomyces parvus</name>
    <dbReference type="NCBI Taxonomy" id="2060905"/>
    <lineage>
        <taxon>Eukaryota</taxon>
        <taxon>Fungi</taxon>
        <taxon>Dikarya</taxon>
        <taxon>Ascomycota</taxon>
        <taxon>Pezizomycotina</taxon>
        <taxon>Eurotiomycetes</taxon>
        <taxon>Eurotiomycetidae</taxon>
        <taxon>Onygenales</taxon>
        <taxon>Ajellomycetaceae</taxon>
        <taxon>Blastomyces</taxon>
    </lineage>
</organism>
<evidence type="ECO:0000313" key="3">
    <source>
        <dbReference type="Proteomes" id="UP000224080"/>
    </source>
</evidence>
<keyword evidence="3" id="KW-1185">Reference proteome</keyword>
<feature type="region of interest" description="Disordered" evidence="1">
    <location>
        <begin position="1"/>
        <end position="30"/>
    </location>
</feature>
<name>A0A2B7XKV1_9EURO</name>
<comment type="caution">
    <text evidence="2">The sequence shown here is derived from an EMBL/GenBank/DDBJ whole genome shotgun (WGS) entry which is preliminary data.</text>
</comment>
<feature type="region of interest" description="Disordered" evidence="1">
    <location>
        <begin position="100"/>
        <end position="217"/>
    </location>
</feature>
<dbReference type="OrthoDB" id="4187779at2759"/>
<evidence type="ECO:0000313" key="2">
    <source>
        <dbReference type="EMBL" id="PGH09575.1"/>
    </source>
</evidence>
<sequence length="217" mass="21740">MAWGTFPTAENTSWGPPNGGIPPHILPPPPPAGYVVTQGADGKLSYEPRWASVSTTAYQFDKVSGNPTNPVFAFPGGPTPAGQGQAQTPHFFLPQQEIASLFPPMPPPAATASAPASAAAAASAPNRPAQPRSAPAGAPARAPGPSQAQAPAAGPTAPTSASGGAFAGMPPPPQVYAVPGMPMFGLVDPQGNLQVTLPGQHSAANLPPGFLQNLRPS</sequence>
<dbReference type="EMBL" id="PDNC01000004">
    <property type="protein sequence ID" value="PGH09575.1"/>
    <property type="molecule type" value="Genomic_DNA"/>
</dbReference>
<gene>
    <name evidence="2" type="ORF">GX51_00681</name>
</gene>
<evidence type="ECO:0000256" key="1">
    <source>
        <dbReference type="SAM" id="MobiDB-lite"/>
    </source>
</evidence>
<dbReference type="Proteomes" id="UP000224080">
    <property type="component" value="Unassembled WGS sequence"/>
</dbReference>
<proteinExistence type="predicted"/>
<feature type="compositionally biased region" description="Low complexity" evidence="1">
    <location>
        <begin position="110"/>
        <end position="164"/>
    </location>
</feature>
<feature type="compositionally biased region" description="Polar residues" evidence="1">
    <location>
        <begin position="191"/>
        <end position="203"/>
    </location>
</feature>
<reference evidence="2 3" key="1">
    <citation type="submission" date="2017-10" db="EMBL/GenBank/DDBJ databases">
        <title>Comparative genomics in systemic dimorphic fungi from Ajellomycetaceae.</title>
        <authorList>
            <person name="Munoz J.F."/>
            <person name="Mcewen J.G."/>
            <person name="Clay O.K."/>
            <person name="Cuomo C.A."/>
        </authorList>
    </citation>
    <scope>NUCLEOTIDE SEQUENCE [LARGE SCALE GENOMIC DNA]</scope>
    <source>
        <strain evidence="2 3">UAMH130</strain>
    </source>
</reference>
<dbReference type="STRING" id="2060905.A0A2B7XKV1"/>